<comment type="caution">
    <text evidence="4">The sequence shown here is derived from an EMBL/GenBank/DDBJ whole genome shotgun (WGS) entry which is preliminary data.</text>
</comment>
<evidence type="ECO:0000256" key="1">
    <source>
        <dbReference type="ARBA" id="ARBA00006484"/>
    </source>
</evidence>
<reference evidence="4 5" key="1">
    <citation type="submission" date="2020-08" db="EMBL/GenBank/DDBJ databases">
        <title>Genomic Encyclopedia of Type Strains, Phase IV (KMG-IV): sequencing the most valuable type-strain genomes for metagenomic binning, comparative biology and taxonomic classification.</title>
        <authorList>
            <person name="Goeker M."/>
        </authorList>
    </citation>
    <scope>NUCLEOTIDE SEQUENCE [LARGE SCALE GENOMIC DNA]</scope>
    <source>
        <strain evidence="4 5">DSM 25966</strain>
    </source>
</reference>
<proteinExistence type="inferred from homology"/>
<dbReference type="PANTHER" id="PTHR42901">
    <property type="entry name" value="ALCOHOL DEHYDROGENASE"/>
    <property type="match status" value="1"/>
</dbReference>
<dbReference type="SUPFAM" id="SSF51735">
    <property type="entry name" value="NAD(P)-binding Rossmann-fold domains"/>
    <property type="match status" value="1"/>
</dbReference>
<organism evidence="4 5">
    <name type="scientific">Kaistia hirudinis</name>
    <dbReference type="NCBI Taxonomy" id="1293440"/>
    <lineage>
        <taxon>Bacteria</taxon>
        <taxon>Pseudomonadati</taxon>
        <taxon>Pseudomonadota</taxon>
        <taxon>Alphaproteobacteria</taxon>
        <taxon>Hyphomicrobiales</taxon>
        <taxon>Kaistiaceae</taxon>
        <taxon>Kaistia</taxon>
    </lineage>
</organism>
<keyword evidence="2" id="KW-0560">Oxidoreductase</keyword>
<dbReference type="PRINTS" id="PR00081">
    <property type="entry name" value="GDHRDH"/>
</dbReference>
<name>A0A840AR42_9HYPH</name>
<dbReference type="PANTHER" id="PTHR42901:SF1">
    <property type="entry name" value="ALCOHOL DEHYDROGENASE"/>
    <property type="match status" value="1"/>
</dbReference>
<sequence>MSGNKQKGVALVTGASMGIGAVYADRLARRGHDLVLVARDGARLGVLAERLAAETGRHVEVLVADLAKPDDLLAVEARIRSEPQLDLLVNNAGILVAGTMAAADIDATQRMIDLNVSALTRLTLAALPGFVARSEGAVIQIASVVPLLPERFANIYASTKAYVLHFSQALNVELADTGVRVQAVLPGATATAIWEKAGQPVETLPQEMVMSADDMVDAALAGFDQGETVTIPSLPDAADWDAFNAARLKLAPNLSLKRPAERYRASRNAAA</sequence>
<evidence type="ECO:0008006" key="6">
    <source>
        <dbReference type="Google" id="ProtNLM"/>
    </source>
</evidence>
<keyword evidence="5" id="KW-1185">Reference proteome</keyword>
<accession>A0A840AR42</accession>
<dbReference type="PIRSF" id="PIRSF000126">
    <property type="entry name" value="11-beta-HSD1"/>
    <property type="match status" value="1"/>
</dbReference>
<dbReference type="AlphaFoldDB" id="A0A840AR42"/>
<dbReference type="EMBL" id="JACIDS010000005">
    <property type="protein sequence ID" value="MBB3932729.1"/>
    <property type="molecule type" value="Genomic_DNA"/>
</dbReference>
<dbReference type="GO" id="GO:0016491">
    <property type="term" value="F:oxidoreductase activity"/>
    <property type="evidence" value="ECO:0007669"/>
    <property type="project" value="UniProtKB-KW"/>
</dbReference>
<evidence type="ECO:0000313" key="4">
    <source>
        <dbReference type="EMBL" id="MBB3932729.1"/>
    </source>
</evidence>
<dbReference type="CDD" id="cd05233">
    <property type="entry name" value="SDR_c"/>
    <property type="match status" value="1"/>
</dbReference>
<dbReference type="InterPro" id="IPR036291">
    <property type="entry name" value="NAD(P)-bd_dom_sf"/>
</dbReference>
<gene>
    <name evidence="4" type="ORF">GGR25_003793</name>
</gene>
<dbReference type="Gene3D" id="3.40.50.720">
    <property type="entry name" value="NAD(P)-binding Rossmann-like Domain"/>
    <property type="match status" value="1"/>
</dbReference>
<evidence type="ECO:0000256" key="2">
    <source>
        <dbReference type="ARBA" id="ARBA00023002"/>
    </source>
</evidence>
<evidence type="ECO:0000313" key="5">
    <source>
        <dbReference type="Proteomes" id="UP000553963"/>
    </source>
</evidence>
<dbReference type="RefSeq" id="WP_183400401.1">
    <property type="nucleotide sequence ID" value="NZ_JACIDS010000005.1"/>
</dbReference>
<evidence type="ECO:0000256" key="3">
    <source>
        <dbReference type="RuleBase" id="RU000363"/>
    </source>
</evidence>
<protein>
    <recommendedName>
        <fullName evidence="6">SDR family oxidoreductase</fullName>
    </recommendedName>
</protein>
<comment type="similarity">
    <text evidence="1 3">Belongs to the short-chain dehydrogenases/reductases (SDR) family.</text>
</comment>
<dbReference type="PRINTS" id="PR00080">
    <property type="entry name" value="SDRFAMILY"/>
</dbReference>
<dbReference type="Pfam" id="PF00106">
    <property type="entry name" value="adh_short"/>
    <property type="match status" value="1"/>
</dbReference>
<dbReference type="InterPro" id="IPR002347">
    <property type="entry name" value="SDR_fam"/>
</dbReference>
<dbReference type="Proteomes" id="UP000553963">
    <property type="component" value="Unassembled WGS sequence"/>
</dbReference>